<sequence>MDSGLLSELIDNSLARITDGTEQATENVKCSLVSVVVVVAVVVVVVVVVVAVVVVERGGGGTAVSCDSSRNGIVPNRDYIFIEKLSFVMIFRIDIILAVELTSTQRNSIWK</sequence>
<dbReference type="AlphaFoldDB" id="A0AAV4H599"/>
<protein>
    <submittedName>
        <fullName evidence="2">Uncharacterized protein</fullName>
    </submittedName>
</protein>
<reference evidence="2 3" key="1">
    <citation type="journal article" date="2021" name="Elife">
        <title>Chloroplast acquisition without the gene transfer in kleptoplastic sea slugs, Plakobranchus ocellatus.</title>
        <authorList>
            <person name="Maeda T."/>
            <person name="Takahashi S."/>
            <person name="Yoshida T."/>
            <person name="Shimamura S."/>
            <person name="Takaki Y."/>
            <person name="Nagai Y."/>
            <person name="Toyoda A."/>
            <person name="Suzuki Y."/>
            <person name="Arimoto A."/>
            <person name="Ishii H."/>
            <person name="Satoh N."/>
            <person name="Nishiyama T."/>
            <person name="Hasebe M."/>
            <person name="Maruyama T."/>
            <person name="Minagawa J."/>
            <person name="Obokata J."/>
            <person name="Shigenobu S."/>
        </authorList>
    </citation>
    <scope>NUCLEOTIDE SEQUENCE [LARGE SCALE GENOMIC DNA]</scope>
</reference>
<accession>A0AAV4H599</accession>
<dbReference type="Proteomes" id="UP000762676">
    <property type="component" value="Unassembled WGS sequence"/>
</dbReference>
<keyword evidence="3" id="KW-1185">Reference proteome</keyword>
<name>A0AAV4H599_9GAST</name>
<keyword evidence="1" id="KW-0812">Transmembrane</keyword>
<gene>
    <name evidence="2" type="ORF">ElyMa_006184700</name>
</gene>
<proteinExistence type="predicted"/>
<keyword evidence="1" id="KW-0472">Membrane</keyword>
<dbReference type="EMBL" id="BMAT01012409">
    <property type="protein sequence ID" value="GFR91790.1"/>
    <property type="molecule type" value="Genomic_DNA"/>
</dbReference>
<evidence type="ECO:0000313" key="2">
    <source>
        <dbReference type="EMBL" id="GFR91790.1"/>
    </source>
</evidence>
<feature type="transmembrane region" description="Helical" evidence="1">
    <location>
        <begin position="32"/>
        <end position="55"/>
    </location>
</feature>
<evidence type="ECO:0000256" key="1">
    <source>
        <dbReference type="SAM" id="Phobius"/>
    </source>
</evidence>
<evidence type="ECO:0000313" key="3">
    <source>
        <dbReference type="Proteomes" id="UP000762676"/>
    </source>
</evidence>
<organism evidence="2 3">
    <name type="scientific">Elysia marginata</name>
    <dbReference type="NCBI Taxonomy" id="1093978"/>
    <lineage>
        <taxon>Eukaryota</taxon>
        <taxon>Metazoa</taxon>
        <taxon>Spiralia</taxon>
        <taxon>Lophotrochozoa</taxon>
        <taxon>Mollusca</taxon>
        <taxon>Gastropoda</taxon>
        <taxon>Heterobranchia</taxon>
        <taxon>Euthyneura</taxon>
        <taxon>Panpulmonata</taxon>
        <taxon>Sacoglossa</taxon>
        <taxon>Placobranchoidea</taxon>
        <taxon>Plakobranchidae</taxon>
        <taxon>Elysia</taxon>
    </lineage>
</organism>
<keyword evidence="1" id="KW-1133">Transmembrane helix</keyword>
<comment type="caution">
    <text evidence="2">The sequence shown here is derived from an EMBL/GenBank/DDBJ whole genome shotgun (WGS) entry which is preliminary data.</text>
</comment>